<name>A0A1H7EUQ3_9SPHI</name>
<proteinExistence type="predicted"/>
<sequence length="33" mass="3864">MRETSTVVNNKKIVNYFGNKNFVIIFGNKFIVK</sequence>
<dbReference type="STRING" id="332977.SAMN05421740_1014"/>
<gene>
    <name evidence="1" type="ORF">SAMN05421740_1014</name>
</gene>
<dbReference type="EMBL" id="FNZR01000001">
    <property type="protein sequence ID" value="SEK17599.1"/>
    <property type="molecule type" value="Genomic_DNA"/>
</dbReference>
<reference evidence="2" key="1">
    <citation type="submission" date="2016-10" db="EMBL/GenBank/DDBJ databases">
        <authorList>
            <person name="Varghese N."/>
            <person name="Submissions S."/>
        </authorList>
    </citation>
    <scope>NUCLEOTIDE SEQUENCE [LARGE SCALE GENOMIC DNA]</scope>
    <source>
        <strain evidence="2">Jip14</strain>
    </source>
</reference>
<dbReference type="AlphaFoldDB" id="A0A1H7EUQ3"/>
<organism evidence="1 2">
    <name type="scientific">Parapedobacter koreensis</name>
    <dbReference type="NCBI Taxonomy" id="332977"/>
    <lineage>
        <taxon>Bacteria</taxon>
        <taxon>Pseudomonadati</taxon>
        <taxon>Bacteroidota</taxon>
        <taxon>Sphingobacteriia</taxon>
        <taxon>Sphingobacteriales</taxon>
        <taxon>Sphingobacteriaceae</taxon>
        <taxon>Parapedobacter</taxon>
    </lineage>
</organism>
<protein>
    <submittedName>
        <fullName evidence="1">Uncharacterized protein</fullName>
    </submittedName>
</protein>
<keyword evidence="2" id="KW-1185">Reference proteome</keyword>
<accession>A0A1H7EUQ3</accession>
<evidence type="ECO:0000313" key="2">
    <source>
        <dbReference type="Proteomes" id="UP000198916"/>
    </source>
</evidence>
<evidence type="ECO:0000313" key="1">
    <source>
        <dbReference type="EMBL" id="SEK17599.1"/>
    </source>
</evidence>
<dbReference type="Proteomes" id="UP000198916">
    <property type="component" value="Unassembled WGS sequence"/>
</dbReference>